<protein>
    <submittedName>
        <fullName evidence="1">Uncharacterized protein</fullName>
    </submittedName>
</protein>
<reference evidence="1 2" key="1">
    <citation type="journal article" date="2021" name="Commun. Biol.">
        <title>Genomic insights into the host specific adaptation of the Pneumocystis genus.</title>
        <authorList>
            <person name="Cisse O.H."/>
            <person name="Ma L."/>
            <person name="Dekker J.P."/>
            <person name="Khil P.P."/>
            <person name="Youn J.-H."/>
            <person name="Brenchley J.M."/>
            <person name="Blair R."/>
            <person name="Pahar B."/>
            <person name="Chabe M."/>
            <person name="Van Rompay K.K.A."/>
            <person name="Keesler R."/>
            <person name="Sukura A."/>
            <person name="Hirsch V."/>
            <person name="Kutty G."/>
            <person name="Liu Y."/>
            <person name="Peng L."/>
            <person name="Chen J."/>
            <person name="Song J."/>
            <person name="Weissenbacher-Lang C."/>
            <person name="Xu J."/>
            <person name="Upham N.S."/>
            <person name="Stajich J.E."/>
            <person name="Cuomo C.A."/>
            <person name="Cushion M.T."/>
            <person name="Kovacs J.A."/>
        </authorList>
    </citation>
    <scope>NUCLEOTIDE SEQUENCE [LARGE SCALE GENOMIC DNA]</scope>
    <source>
        <strain evidence="1 2">RABM</strain>
    </source>
</reference>
<accession>A0ACB7CE87</accession>
<dbReference type="EMBL" id="JABTEG010000002">
    <property type="protein sequence ID" value="KAG4305825.1"/>
    <property type="molecule type" value="Genomic_DNA"/>
</dbReference>
<proteinExistence type="predicted"/>
<name>A0ACB7CE87_9ASCO</name>
<dbReference type="Proteomes" id="UP000768646">
    <property type="component" value="Unassembled WGS sequence"/>
</dbReference>
<organism evidence="1 2">
    <name type="scientific">Pneumocystis oryctolagi</name>
    <dbReference type="NCBI Taxonomy" id="42067"/>
    <lineage>
        <taxon>Eukaryota</taxon>
        <taxon>Fungi</taxon>
        <taxon>Dikarya</taxon>
        <taxon>Ascomycota</taxon>
        <taxon>Taphrinomycotina</taxon>
        <taxon>Pneumocystomycetes</taxon>
        <taxon>Pneumocystaceae</taxon>
        <taxon>Pneumocystis</taxon>
    </lineage>
</organism>
<gene>
    <name evidence="1" type="ORF">PORY_000735</name>
</gene>
<comment type="caution">
    <text evidence="1">The sequence shown here is derived from an EMBL/GenBank/DDBJ whole genome shotgun (WGS) entry which is preliminary data.</text>
</comment>
<evidence type="ECO:0000313" key="2">
    <source>
        <dbReference type="Proteomes" id="UP000768646"/>
    </source>
</evidence>
<evidence type="ECO:0000313" key="1">
    <source>
        <dbReference type="EMBL" id="KAG4305825.1"/>
    </source>
</evidence>
<keyword evidence="2" id="KW-1185">Reference proteome</keyword>
<sequence>MKPFRPSLSHQHLMTSPPLKRYCSTPTPEQIFISPCNIYRCGSTSSTISTSSTFETSSSQMCPITSFENAVHENFCIVTPEMLHIPTPGLLSNLSYEQSASKKNRYPENAKITRHNAYPGYIHNPYYTSTSHVAYTPFVQSSTDSFYDKKSSAQVMAASTVLNYFQHHYTQQEPLTSHKDSHSLPLIVSSLDKTHICDICNKRFKRYEHLKRHERSHTSEKPFQCSIKECGRWFSRSDNLRAHLRTHFRRGGRNLFVGNSNINKLNYLVSDIANSSTCEN</sequence>